<comment type="caution">
    <text evidence="3">The sequence shown here is derived from an EMBL/GenBank/DDBJ whole genome shotgun (WGS) entry which is preliminary data.</text>
</comment>
<gene>
    <name evidence="3" type="ORF">LTR24_009465</name>
</gene>
<proteinExistence type="inferred from homology"/>
<evidence type="ECO:0000256" key="1">
    <source>
        <dbReference type="ARBA" id="ARBA00006484"/>
    </source>
</evidence>
<evidence type="ECO:0008006" key="5">
    <source>
        <dbReference type="Google" id="ProtNLM"/>
    </source>
</evidence>
<sequence length="335" mass="36879">MPDTLNDLTSVFVKFATHPSLTAKVFVAIGGLWSLRQTFSVLGFARLYFLRSSSLKRYITASHGDTTTWALVTGASDGIGKGFAEELCSRGVDVVLHGRNERKLQGVKEDLLSRWPARHIRLLVLDAGTAASDASQLEEAAASLQDLNLRILVNNVGGAVTPLWAPLIDRSSSDVGQFIDINARFPTEITRVLLPQLTRCQPSLIINIGSGASDFACPYIEVMTGAKAYNQAWSKSLRLEMQAEKQDIEVLHFQVGMVQSNAAQRATSLLVPSSRQLARRGLDMVGCGREVVWPYWPHAVQFGFIGSLPEWLRNRVFLGISLKEKALEDAQLKSR</sequence>
<dbReference type="PANTHER" id="PTHR43899">
    <property type="entry name" value="RH59310P"/>
    <property type="match status" value="1"/>
</dbReference>
<accession>A0ABR0JWY7</accession>
<comment type="similarity">
    <text evidence="1">Belongs to the short-chain dehydrogenases/reductases (SDR) family.</text>
</comment>
<dbReference type="Proteomes" id="UP001345013">
    <property type="component" value="Unassembled WGS sequence"/>
</dbReference>
<reference evidence="3 4" key="1">
    <citation type="submission" date="2023-08" db="EMBL/GenBank/DDBJ databases">
        <title>Black Yeasts Isolated from many extreme environments.</title>
        <authorList>
            <person name="Coleine C."/>
            <person name="Stajich J.E."/>
            <person name="Selbmann L."/>
        </authorList>
    </citation>
    <scope>NUCLEOTIDE SEQUENCE [LARGE SCALE GENOMIC DNA]</scope>
    <source>
        <strain evidence="3 4">CCFEE 5885</strain>
    </source>
</reference>
<dbReference type="Pfam" id="PF00106">
    <property type="entry name" value="adh_short"/>
    <property type="match status" value="1"/>
</dbReference>
<evidence type="ECO:0000313" key="3">
    <source>
        <dbReference type="EMBL" id="KAK5077636.1"/>
    </source>
</evidence>
<evidence type="ECO:0000256" key="2">
    <source>
        <dbReference type="ARBA" id="ARBA00023002"/>
    </source>
</evidence>
<dbReference type="InterPro" id="IPR036291">
    <property type="entry name" value="NAD(P)-bd_dom_sf"/>
</dbReference>
<keyword evidence="4" id="KW-1185">Reference proteome</keyword>
<dbReference type="InterPro" id="IPR051019">
    <property type="entry name" value="VLCFA-Steroid_DH"/>
</dbReference>
<organism evidence="3 4">
    <name type="scientific">Lithohypha guttulata</name>
    <dbReference type="NCBI Taxonomy" id="1690604"/>
    <lineage>
        <taxon>Eukaryota</taxon>
        <taxon>Fungi</taxon>
        <taxon>Dikarya</taxon>
        <taxon>Ascomycota</taxon>
        <taxon>Pezizomycotina</taxon>
        <taxon>Eurotiomycetes</taxon>
        <taxon>Chaetothyriomycetidae</taxon>
        <taxon>Chaetothyriales</taxon>
        <taxon>Trichomeriaceae</taxon>
        <taxon>Lithohypha</taxon>
    </lineage>
</organism>
<dbReference type="SUPFAM" id="SSF51735">
    <property type="entry name" value="NAD(P)-binding Rossmann-fold domains"/>
    <property type="match status" value="1"/>
</dbReference>
<name>A0ABR0JWY7_9EURO</name>
<dbReference type="InterPro" id="IPR002347">
    <property type="entry name" value="SDR_fam"/>
</dbReference>
<dbReference type="PIRSF" id="PIRSF000126">
    <property type="entry name" value="11-beta-HSD1"/>
    <property type="match status" value="1"/>
</dbReference>
<dbReference type="PRINTS" id="PR00081">
    <property type="entry name" value="GDHRDH"/>
</dbReference>
<evidence type="ECO:0000313" key="4">
    <source>
        <dbReference type="Proteomes" id="UP001345013"/>
    </source>
</evidence>
<dbReference type="PANTHER" id="PTHR43899:SF13">
    <property type="entry name" value="RH59310P"/>
    <property type="match status" value="1"/>
</dbReference>
<dbReference type="Gene3D" id="3.40.50.720">
    <property type="entry name" value="NAD(P)-binding Rossmann-like Domain"/>
    <property type="match status" value="1"/>
</dbReference>
<dbReference type="EMBL" id="JAVRRG010000209">
    <property type="protein sequence ID" value="KAK5077636.1"/>
    <property type="molecule type" value="Genomic_DNA"/>
</dbReference>
<protein>
    <recommendedName>
        <fullName evidence="5">NAD(P)-binding protein</fullName>
    </recommendedName>
</protein>
<keyword evidence="2" id="KW-0560">Oxidoreductase</keyword>